<reference evidence="4 5" key="1">
    <citation type="submission" date="2019-07" db="EMBL/GenBank/DDBJ databases">
        <title>Whole genome shotgun sequence of Deinococcus cellulosilyticus NBRC 106333.</title>
        <authorList>
            <person name="Hosoyama A."/>
            <person name="Uohara A."/>
            <person name="Ohji S."/>
            <person name="Ichikawa N."/>
        </authorList>
    </citation>
    <scope>NUCLEOTIDE SEQUENCE [LARGE SCALE GENOMIC DNA]</scope>
    <source>
        <strain evidence="4 5">NBRC 106333</strain>
    </source>
</reference>
<evidence type="ECO:0000313" key="5">
    <source>
        <dbReference type="Proteomes" id="UP000321306"/>
    </source>
</evidence>
<protein>
    <recommendedName>
        <fullName evidence="3">SWIM-type domain-containing protein</fullName>
    </recommendedName>
</protein>
<evidence type="ECO:0000256" key="2">
    <source>
        <dbReference type="SAM" id="MobiDB-lite"/>
    </source>
</evidence>
<feature type="region of interest" description="Disordered" evidence="2">
    <location>
        <begin position="1"/>
        <end position="27"/>
    </location>
</feature>
<evidence type="ECO:0000259" key="3">
    <source>
        <dbReference type="PROSITE" id="PS50966"/>
    </source>
</evidence>
<feature type="compositionally biased region" description="Basic and acidic residues" evidence="2">
    <location>
        <begin position="111"/>
        <end position="122"/>
    </location>
</feature>
<dbReference type="AlphaFoldDB" id="A0A511N2C0"/>
<dbReference type="RefSeq" id="WP_186815969.1">
    <property type="nucleotide sequence ID" value="NZ_BJXB01000008.1"/>
</dbReference>
<keyword evidence="5" id="KW-1185">Reference proteome</keyword>
<proteinExistence type="predicted"/>
<comment type="caution">
    <text evidence="4">The sequence shown here is derived from an EMBL/GenBank/DDBJ whole genome shotgun (WGS) entry which is preliminary data.</text>
</comment>
<dbReference type="Pfam" id="PF04434">
    <property type="entry name" value="SWIM"/>
    <property type="match status" value="1"/>
</dbReference>
<feature type="region of interest" description="Disordered" evidence="2">
    <location>
        <begin position="111"/>
        <end position="137"/>
    </location>
</feature>
<evidence type="ECO:0000313" key="4">
    <source>
        <dbReference type="EMBL" id="GEM46608.1"/>
    </source>
</evidence>
<keyword evidence="1" id="KW-0479">Metal-binding</keyword>
<evidence type="ECO:0000256" key="1">
    <source>
        <dbReference type="PROSITE-ProRule" id="PRU00325"/>
    </source>
</evidence>
<dbReference type="PROSITE" id="PS50966">
    <property type="entry name" value="ZF_SWIM"/>
    <property type="match status" value="1"/>
</dbReference>
<dbReference type="Proteomes" id="UP000321306">
    <property type="component" value="Unassembled WGS sequence"/>
</dbReference>
<dbReference type="GO" id="GO:0008270">
    <property type="term" value="F:zinc ion binding"/>
    <property type="evidence" value="ECO:0007669"/>
    <property type="project" value="UniProtKB-KW"/>
</dbReference>
<sequence length="437" mass="48676">MQLTEAQVLSLAPDDASQKAGRGLSGPKKWVTLGANEQALWGECQGSGSKPYQTRVDFSDLTTKCSCPSRKFPCKHAIGLMLMYATSPALLKDTTAPEWVTEWIEGRKEKQAAKKEKEEKPVNQEQQAKRQQARENKVEGGIQELRIWLSDLIHTGLAQVNPQTFRDRENMERRLIDAQAPGLARMVRQLDFSAHGQDFPGGVMRQLGDLFLLLQAYERLDTLPELFRQDVKTAIGFTQDQKALLEQDGLKDDWLVIGQRIEPDERLWSRQTYFYGLNSQKYALVLDYAHGQPSFNAVYAVGSVLYAEMVYFVSSFPLRALVKQSSVMMTDAEPEAYQNLNGMLDGYAAAVGQNPWMITFPALISGITISKPESGPLFKDQEGQLLITSTYDHDFWTLLSVSGGHPISLFGVYNGETFSPLSALAEGTVIPLKGGNP</sequence>
<gene>
    <name evidence="4" type="ORF">DC3_22430</name>
</gene>
<keyword evidence="1" id="KW-0863">Zinc-finger</keyword>
<feature type="domain" description="SWIM-type" evidence="3">
    <location>
        <begin position="52"/>
        <end position="85"/>
    </location>
</feature>
<dbReference type="EMBL" id="BJXB01000008">
    <property type="protein sequence ID" value="GEM46608.1"/>
    <property type="molecule type" value="Genomic_DNA"/>
</dbReference>
<keyword evidence="1" id="KW-0862">Zinc</keyword>
<accession>A0A511N2C0</accession>
<name>A0A511N2C0_DEIC1</name>
<dbReference type="InterPro" id="IPR007527">
    <property type="entry name" value="Znf_SWIM"/>
</dbReference>
<organism evidence="4 5">
    <name type="scientific">Deinococcus cellulosilyticus (strain DSM 18568 / NBRC 106333 / KACC 11606 / 5516J-15)</name>
    <dbReference type="NCBI Taxonomy" id="1223518"/>
    <lineage>
        <taxon>Bacteria</taxon>
        <taxon>Thermotogati</taxon>
        <taxon>Deinococcota</taxon>
        <taxon>Deinococci</taxon>
        <taxon>Deinococcales</taxon>
        <taxon>Deinococcaceae</taxon>
        <taxon>Deinococcus</taxon>
    </lineage>
</organism>